<dbReference type="InterPro" id="IPR036291">
    <property type="entry name" value="NAD(P)-bd_dom_sf"/>
</dbReference>
<dbReference type="Pfam" id="PF05368">
    <property type="entry name" value="NmrA"/>
    <property type="match status" value="1"/>
</dbReference>
<dbReference type="EMBL" id="CADCTD010000081">
    <property type="protein sequence ID" value="CAA9249733.1"/>
    <property type="molecule type" value="Genomic_DNA"/>
</dbReference>
<reference evidence="3" key="1">
    <citation type="submission" date="2020-02" db="EMBL/GenBank/DDBJ databases">
        <authorList>
            <person name="Meier V. D."/>
        </authorList>
    </citation>
    <scope>NUCLEOTIDE SEQUENCE</scope>
    <source>
        <strain evidence="3">AVDCRST_MAG27</strain>
    </source>
</reference>
<evidence type="ECO:0000313" key="3">
    <source>
        <dbReference type="EMBL" id="CAA9249733.1"/>
    </source>
</evidence>
<name>A0A6J4IGT8_9PROT</name>
<dbReference type="InterPro" id="IPR008030">
    <property type="entry name" value="NmrA-like"/>
</dbReference>
<dbReference type="InterPro" id="IPR051604">
    <property type="entry name" value="Ergot_Alk_Oxidoreductase"/>
</dbReference>
<dbReference type="Gene3D" id="3.40.50.720">
    <property type="entry name" value="NAD(P)-binding Rossmann-like Domain"/>
    <property type="match status" value="1"/>
</dbReference>
<feature type="domain" description="NmrA-like" evidence="2">
    <location>
        <begin position="3"/>
        <end position="255"/>
    </location>
</feature>
<evidence type="ECO:0000259" key="2">
    <source>
        <dbReference type="Pfam" id="PF05368"/>
    </source>
</evidence>
<proteinExistence type="predicted"/>
<evidence type="ECO:0000256" key="1">
    <source>
        <dbReference type="SAM" id="MobiDB-lite"/>
    </source>
</evidence>
<dbReference type="PANTHER" id="PTHR43162">
    <property type="match status" value="1"/>
</dbReference>
<organism evidence="3">
    <name type="scientific">uncultured Craurococcus sp</name>
    <dbReference type="NCBI Taxonomy" id="1135998"/>
    <lineage>
        <taxon>Bacteria</taxon>
        <taxon>Pseudomonadati</taxon>
        <taxon>Pseudomonadota</taxon>
        <taxon>Alphaproteobacteria</taxon>
        <taxon>Acetobacterales</taxon>
        <taxon>Acetobacteraceae</taxon>
        <taxon>Craurococcus</taxon>
        <taxon>environmental samples</taxon>
    </lineage>
</organism>
<protein>
    <recommendedName>
        <fullName evidence="2">NmrA-like domain-containing protein</fullName>
    </recommendedName>
</protein>
<sequence length="287" mass="29874">MFALIGITGQTGSAVAAALLGQSHRLRALVRAPDRAAAWARQGVQLQPGTATDPEALRRTFDGAEAAYVMIPPAPAHPDPVGYYAEVAKAARDAARAAGLGRLVLLSSEAAHLPTGTGPILGLHHAEAVLADAAPHVTRLRPSYFQENWRSVFHLAAAQGILPTMLADLDARRPMVATADIGASAAELLTDPKAPALVELAGPADYSARDAAAAMGKALGREVALAQPPRTAWEGILQEAGLGAGYARLIAEMYDGINSGHIRFSGQGEQRRGAASLEETVAGWPRP</sequence>
<dbReference type="SUPFAM" id="SSF51735">
    <property type="entry name" value="NAD(P)-binding Rossmann-fold domains"/>
    <property type="match status" value="1"/>
</dbReference>
<feature type="region of interest" description="Disordered" evidence="1">
    <location>
        <begin position="268"/>
        <end position="287"/>
    </location>
</feature>
<dbReference type="Gene3D" id="3.90.25.10">
    <property type="entry name" value="UDP-galactose 4-epimerase, domain 1"/>
    <property type="match status" value="1"/>
</dbReference>
<accession>A0A6J4IGT8</accession>
<gene>
    <name evidence="3" type="ORF">AVDCRST_MAG27-1986</name>
</gene>
<dbReference type="AlphaFoldDB" id="A0A6J4IGT8"/>
<dbReference type="PANTHER" id="PTHR43162:SF1">
    <property type="entry name" value="PRESTALK A DIFFERENTIATION PROTEIN A"/>
    <property type="match status" value="1"/>
</dbReference>